<protein>
    <recommendedName>
        <fullName evidence="2">Transposase DDE domain-containing protein</fullName>
    </recommendedName>
</protein>
<proteinExistence type="predicted"/>
<comment type="caution">
    <text evidence="3">The sequence shown here is derived from an EMBL/GenBank/DDBJ whole genome shotgun (WGS) entry which is preliminary data.</text>
</comment>
<evidence type="ECO:0000313" key="3">
    <source>
        <dbReference type="EMBL" id="GAI27474.1"/>
    </source>
</evidence>
<feature type="compositionally biased region" description="Basic and acidic residues" evidence="1">
    <location>
        <begin position="10"/>
        <end position="21"/>
    </location>
</feature>
<feature type="domain" description="Transposase DDE" evidence="2">
    <location>
        <begin position="24"/>
        <end position="106"/>
    </location>
</feature>
<feature type="non-terminal residue" evidence="3">
    <location>
        <position position="107"/>
    </location>
</feature>
<accession>X1P997</accession>
<dbReference type="Pfam" id="PF13586">
    <property type="entry name" value="DDE_Tnp_1_2"/>
    <property type="match status" value="1"/>
</dbReference>
<evidence type="ECO:0000256" key="1">
    <source>
        <dbReference type="SAM" id="MobiDB-lite"/>
    </source>
</evidence>
<feature type="region of interest" description="Disordered" evidence="1">
    <location>
        <begin position="1"/>
        <end position="26"/>
    </location>
</feature>
<evidence type="ECO:0000259" key="2">
    <source>
        <dbReference type="Pfam" id="PF13586"/>
    </source>
</evidence>
<dbReference type="AlphaFoldDB" id="X1P997"/>
<name>X1P997_9ZZZZ</name>
<organism evidence="3">
    <name type="scientific">marine sediment metagenome</name>
    <dbReference type="NCBI Taxonomy" id="412755"/>
    <lineage>
        <taxon>unclassified sequences</taxon>
        <taxon>metagenomes</taxon>
        <taxon>ecological metagenomes</taxon>
    </lineage>
</organism>
<dbReference type="InterPro" id="IPR025668">
    <property type="entry name" value="Tnp_DDE_dom"/>
</dbReference>
<dbReference type="EMBL" id="BARV01021775">
    <property type="protein sequence ID" value="GAI27474.1"/>
    <property type="molecule type" value="Genomic_DNA"/>
</dbReference>
<reference evidence="3" key="1">
    <citation type="journal article" date="2014" name="Front. Microbiol.">
        <title>High frequency of phylogenetically diverse reductive dehalogenase-homologous genes in deep subseafloor sedimentary metagenomes.</title>
        <authorList>
            <person name="Kawai M."/>
            <person name="Futagami T."/>
            <person name="Toyoda A."/>
            <person name="Takaki Y."/>
            <person name="Nishi S."/>
            <person name="Hori S."/>
            <person name="Arai W."/>
            <person name="Tsubouchi T."/>
            <person name="Morono Y."/>
            <person name="Uchiyama I."/>
            <person name="Ito T."/>
            <person name="Fujiyama A."/>
            <person name="Inagaki F."/>
            <person name="Takami H."/>
        </authorList>
    </citation>
    <scope>NUCLEOTIDE SEQUENCE</scope>
    <source>
        <strain evidence="3">Expedition CK06-06</strain>
    </source>
</reference>
<dbReference type="PANTHER" id="PTHR30007">
    <property type="entry name" value="PHP DOMAIN PROTEIN"/>
    <property type="match status" value="1"/>
</dbReference>
<sequence>MVEATIESIPVERPEPTEKESQGMCLDKGYDSGEVRDLVKEFGYTAHIRSRGEEAQAIKREAGFKARRWVVERTHSWMNRFRRILTRWEKKPENYLALLHFVCAIIT</sequence>
<dbReference type="PANTHER" id="PTHR30007:SF0">
    <property type="entry name" value="TRANSPOSASE"/>
    <property type="match status" value="1"/>
</dbReference>
<gene>
    <name evidence="3" type="ORF">S06H3_36008</name>
</gene>